<proteinExistence type="predicted"/>
<feature type="transmembrane region" description="Helical" evidence="1">
    <location>
        <begin position="61"/>
        <end position="81"/>
    </location>
</feature>
<dbReference type="EMBL" id="FZNQ01000030">
    <property type="protein sequence ID" value="SNR65901.1"/>
    <property type="molecule type" value="Genomic_DNA"/>
</dbReference>
<keyword evidence="3" id="KW-1185">Reference proteome</keyword>
<keyword evidence="1" id="KW-0812">Transmembrane</keyword>
<dbReference type="Proteomes" id="UP000198397">
    <property type="component" value="Unassembled WGS sequence"/>
</dbReference>
<protein>
    <submittedName>
        <fullName evidence="2">Uncharacterized protein</fullName>
    </submittedName>
</protein>
<feature type="transmembrane region" description="Helical" evidence="1">
    <location>
        <begin position="20"/>
        <end position="41"/>
    </location>
</feature>
<name>A0A238Y536_HALVU</name>
<evidence type="ECO:0000313" key="3">
    <source>
        <dbReference type="Proteomes" id="UP000198397"/>
    </source>
</evidence>
<organism evidence="2 3">
    <name type="scientific">Halorubrum vacuolatum</name>
    <name type="common">Natronobacterium vacuolatum</name>
    <dbReference type="NCBI Taxonomy" id="63740"/>
    <lineage>
        <taxon>Archaea</taxon>
        <taxon>Methanobacteriati</taxon>
        <taxon>Methanobacteriota</taxon>
        <taxon>Stenosarchaea group</taxon>
        <taxon>Halobacteria</taxon>
        <taxon>Halobacteriales</taxon>
        <taxon>Haloferacaceae</taxon>
        <taxon>Halorubrum</taxon>
    </lineage>
</organism>
<accession>A0A238Y536</accession>
<evidence type="ECO:0000256" key="1">
    <source>
        <dbReference type="SAM" id="Phobius"/>
    </source>
</evidence>
<reference evidence="2 3" key="1">
    <citation type="submission" date="2017-06" db="EMBL/GenBank/DDBJ databases">
        <authorList>
            <person name="Kim H.J."/>
            <person name="Triplett B.A."/>
        </authorList>
    </citation>
    <scope>NUCLEOTIDE SEQUENCE [LARGE SCALE GENOMIC DNA]</scope>
    <source>
        <strain evidence="2 3">DSM 8800</strain>
    </source>
</reference>
<keyword evidence="1" id="KW-1133">Transmembrane helix</keyword>
<gene>
    <name evidence="2" type="ORF">SAMN06264855_13010</name>
</gene>
<keyword evidence="1" id="KW-0472">Membrane</keyword>
<sequence>MLKSGFHERLSKIRDGDVLIEPFLKFALCFALAAFCLWLEKQWNPFATVLDTITTEFIRDLNLSLLSIVCAILRLHWLSLFRGTGR</sequence>
<dbReference type="AlphaFoldDB" id="A0A238Y536"/>
<evidence type="ECO:0000313" key="2">
    <source>
        <dbReference type="EMBL" id="SNR65901.1"/>
    </source>
</evidence>